<dbReference type="EMBL" id="CAEZZU010000046">
    <property type="protein sequence ID" value="CAB4774456.1"/>
    <property type="molecule type" value="Genomic_DNA"/>
</dbReference>
<accession>A0A6J6VST5</accession>
<feature type="compositionally biased region" description="Gly residues" evidence="1">
    <location>
        <begin position="152"/>
        <end position="161"/>
    </location>
</feature>
<sequence>MPLKRSLAVANAISAAVIFGALAAGAVNGISNDPHNAGEYSPIDPSRSGPNSGQGGADPSSSIDAGNGASSAPDLATASGVASITGPNSSSSSGSGAKPIVKGSTANGSTVNGSAVNGSTPSTTGGAGPVNPPPGPEAPATTTTSFDDHGGDSGGGHGADD</sequence>
<organism evidence="2">
    <name type="scientific">freshwater metagenome</name>
    <dbReference type="NCBI Taxonomy" id="449393"/>
    <lineage>
        <taxon>unclassified sequences</taxon>
        <taxon>metagenomes</taxon>
        <taxon>ecological metagenomes</taxon>
    </lineage>
</organism>
<proteinExistence type="predicted"/>
<reference evidence="2" key="1">
    <citation type="submission" date="2020-05" db="EMBL/GenBank/DDBJ databases">
        <authorList>
            <person name="Chiriac C."/>
            <person name="Salcher M."/>
            <person name="Ghai R."/>
            <person name="Kavagutti S V."/>
        </authorList>
    </citation>
    <scope>NUCLEOTIDE SEQUENCE</scope>
</reference>
<evidence type="ECO:0000256" key="1">
    <source>
        <dbReference type="SAM" id="MobiDB-lite"/>
    </source>
</evidence>
<gene>
    <name evidence="2" type="ORF">UFOPK2925_00460</name>
</gene>
<name>A0A6J6VST5_9ZZZZ</name>
<feature type="compositionally biased region" description="Polar residues" evidence="1">
    <location>
        <begin position="59"/>
        <end position="70"/>
    </location>
</feature>
<feature type="compositionally biased region" description="Polar residues" evidence="1">
    <location>
        <begin position="104"/>
        <end position="117"/>
    </location>
</feature>
<feature type="region of interest" description="Disordered" evidence="1">
    <location>
        <begin position="30"/>
        <end position="161"/>
    </location>
</feature>
<dbReference type="AlphaFoldDB" id="A0A6J6VST5"/>
<protein>
    <submittedName>
        <fullName evidence="2">Unannotated protein</fullName>
    </submittedName>
</protein>
<evidence type="ECO:0000313" key="2">
    <source>
        <dbReference type="EMBL" id="CAB4774456.1"/>
    </source>
</evidence>